<keyword evidence="2" id="KW-0560">Oxidoreductase</keyword>
<feature type="domain" description="Gfo/Idh/MocA-like oxidoreductase N-terminal" evidence="3">
    <location>
        <begin position="23"/>
        <end position="144"/>
    </location>
</feature>
<evidence type="ECO:0000313" key="6">
    <source>
        <dbReference type="Proteomes" id="UP000199062"/>
    </source>
</evidence>
<dbReference type="EMBL" id="FOZK01000002">
    <property type="protein sequence ID" value="SFR99647.1"/>
    <property type="molecule type" value="Genomic_DNA"/>
</dbReference>
<dbReference type="SUPFAM" id="SSF51735">
    <property type="entry name" value="NAD(P)-binding Rossmann-fold domains"/>
    <property type="match status" value="1"/>
</dbReference>
<dbReference type="Proteomes" id="UP000199062">
    <property type="component" value="Unassembled WGS sequence"/>
</dbReference>
<dbReference type="InterPro" id="IPR055170">
    <property type="entry name" value="GFO_IDH_MocA-like_dom"/>
</dbReference>
<dbReference type="STRING" id="767519.SAMN05216559_2239"/>
<reference evidence="5 6" key="1">
    <citation type="submission" date="2016-10" db="EMBL/GenBank/DDBJ databases">
        <authorList>
            <person name="de Groot N.N."/>
        </authorList>
    </citation>
    <scope>NUCLEOTIDE SEQUENCE [LARGE SCALE GENOMIC DNA]</scope>
    <source>
        <strain evidence="5 6">CGMCC 1.10457</strain>
    </source>
</reference>
<dbReference type="NCBIfam" id="NF041392">
    <property type="entry name" value="XylDh_Gfo6_Halo"/>
    <property type="match status" value="1"/>
</dbReference>
<feature type="domain" description="GFO/IDH/MocA-like oxidoreductase" evidence="4">
    <location>
        <begin position="154"/>
        <end position="276"/>
    </location>
</feature>
<dbReference type="GO" id="GO:0000166">
    <property type="term" value="F:nucleotide binding"/>
    <property type="evidence" value="ECO:0007669"/>
    <property type="project" value="InterPro"/>
</dbReference>
<proteinExistence type="inferred from homology"/>
<dbReference type="InterPro" id="IPR050984">
    <property type="entry name" value="Gfo/Idh/MocA_domain"/>
</dbReference>
<dbReference type="InterPro" id="IPR008354">
    <property type="entry name" value="Glc-Fru_OxRdtase_bac"/>
</dbReference>
<evidence type="ECO:0000259" key="3">
    <source>
        <dbReference type="Pfam" id="PF01408"/>
    </source>
</evidence>
<dbReference type="GO" id="GO:0016491">
    <property type="term" value="F:oxidoreductase activity"/>
    <property type="evidence" value="ECO:0007669"/>
    <property type="project" value="UniProtKB-KW"/>
</dbReference>
<comment type="similarity">
    <text evidence="1">Belongs to the Gfo/Idh/MocA family.</text>
</comment>
<evidence type="ECO:0000256" key="2">
    <source>
        <dbReference type="ARBA" id="ARBA00023002"/>
    </source>
</evidence>
<accession>A0A1I6L8A3</accession>
<dbReference type="Gene3D" id="3.30.360.10">
    <property type="entry name" value="Dihydrodipicolinate Reductase, domain 2"/>
    <property type="match status" value="1"/>
</dbReference>
<dbReference type="PANTHER" id="PTHR22604:SF105">
    <property type="entry name" value="TRANS-1,2-DIHYDROBENZENE-1,2-DIOL DEHYDROGENASE"/>
    <property type="match status" value="1"/>
</dbReference>
<dbReference type="PANTHER" id="PTHR22604">
    <property type="entry name" value="OXIDOREDUCTASES"/>
    <property type="match status" value="1"/>
</dbReference>
<organism evidence="5 6">
    <name type="scientific">Halomicrobium zhouii</name>
    <dbReference type="NCBI Taxonomy" id="767519"/>
    <lineage>
        <taxon>Archaea</taxon>
        <taxon>Methanobacteriati</taxon>
        <taxon>Methanobacteriota</taxon>
        <taxon>Stenosarchaea group</taxon>
        <taxon>Halobacteria</taxon>
        <taxon>Halobacteriales</taxon>
        <taxon>Haloarculaceae</taxon>
        <taxon>Halomicrobium</taxon>
    </lineage>
</organism>
<keyword evidence="6" id="KW-1185">Reference proteome</keyword>
<dbReference type="RefSeq" id="WP_089816615.1">
    <property type="nucleotide sequence ID" value="NZ_FOZK01000002.1"/>
</dbReference>
<evidence type="ECO:0000259" key="4">
    <source>
        <dbReference type="Pfam" id="PF22725"/>
    </source>
</evidence>
<evidence type="ECO:0000313" key="5">
    <source>
        <dbReference type="EMBL" id="SFR99647.1"/>
    </source>
</evidence>
<dbReference type="SUPFAM" id="SSF55347">
    <property type="entry name" value="Glyceraldehyde-3-phosphate dehydrogenase-like, C-terminal domain"/>
    <property type="match status" value="1"/>
</dbReference>
<dbReference type="OrthoDB" id="195534at2157"/>
<dbReference type="AlphaFoldDB" id="A0A1I6L8A3"/>
<dbReference type="InterPro" id="IPR049838">
    <property type="entry name" value="XacA-like"/>
</dbReference>
<protein>
    <submittedName>
        <fullName evidence="5">Xylose dehydrogenase (NAD/NADP)</fullName>
    </submittedName>
</protein>
<name>A0A1I6L8A3_9EURY</name>
<dbReference type="Gene3D" id="3.40.50.720">
    <property type="entry name" value="NAD(P)-binding Rossmann-like Domain"/>
    <property type="match status" value="1"/>
</dbReference>
<dbReference type="Pfam" id="PF22725">
    <property type="entry name" value="GFO_IDH_MocA_C3"/>
    <property type="match status" value="1"/>
</dbReference>
<dbReference type="Pfam" id="PF01408">
    <property type="entry name" value="GFO_IDH_MocA"/>
    <property type="match status" value="1"/>
</dbReference>
<dbReference type="PRINTS" id="PR01775">
    <property type="entry name" value="GLFROXRDTASE"/>
</dbReference>
<dbReference type="InterPro" id="IPR000683">
    <property type="entry name" value="Gfo/Idh/MocA-like_OxRdtase_N"/>
</dbReference>
<sequence length="355" mass="38237">MNLEIPTRFAERDWERAVDGGPVRFAVVGLGWFGRDVALPAIEDSEYCEATAVVSGSAEKASSVAEERGLDAALTYEEYADGEHAEAYDAVYVVTPNALHLPHVETAASLGKDVLCEKPLEATGERAERVVEVCEEAGVQLMTAYRMQTTRSVRWVREQVRAGVIGDPVQFTGEFSFNMLAGGGDPDQWRLDPDLAGGGALMDVGVYPLNTARFVLDADPVAVHATAIENPPAFDGVDEHVAFTLAFPDDVTAQCSASYGASGANHMTIVGTEGRITVDPVFDVDADRQITIARDHGETTVDVAEPPEMVEEFDFFATAVLGERDIGPDGEHGLLDLRVAEAVYESSDEGRRVDL</sequence>
<gene>
    <name evidence="5" type="ORF">SAMN05216559_2239</name>
</gene>
<evidence type="ECO:0000256" key="1">
    <source>
        <dbReference type="ARBA" id="ARBA00010928"/>
    </source>
</evidence>
<dbReference type="InterPro" id="IPR036291">
    <property type="entry name" value="NAD(P)-bd_dom_sf"/>
</dbReference>